<gene>
    <name evidence="2" type="ORF">NO357_17840</name>
</gene>
<keyword evidence="1" id="KW-0472">Membrane</keyword>
<evidence type="ECO:0000256" key="1">
    <source>
        <dbReference type="SAM" id="Phobius"/>
    </source>
</evidence>
<organism evidence="2 3">
    <name type="scientific">Marimonas arenosa</name>
    <dbReference type="NCBI Taxonomy" id="1795305"/>
    <lineage>
        <taxon>Bacteria</taxon>
        <taxon>Pseudomonadati</taxon>
        <taxon>Pseudomonadota</taxon>
        <taxon>Alphaproteobacteria</taxon>
        <taxon>Rhodobacterales</taxon>
        <taxon>Paracoccaceae</taxon>
        <taxon>Marimonas</taxon>
    </lineage>
</organism>
<reference evidence="2" key="1">
    <citation type="submission" date="2022-07" db="EMBL/GenBank/DDBJ databases">
        <authorList>
            <person name="Otstavnykh N."/>
            <person name="Isaeva M."/>
            <person name="Bystritskaya E."/>
        </authorList>
    </citation>
    <scope>NUCLEOTIDE SEQUENCE</scope>
    <source>
        <strain evidence="2">KCTC 52189</strain>
    </source>
</reference>
<evidence type="ECO:0000313" key="2">
    <source>
        <dbReference type="EMBL" id="MDQ2091767.1"/>
    </source>
</evidence>
<dbReference type="Proteomes" id="UP001226762">
    <property type="component" value="Unassembled WGS sequence"/>
</dbReference>
<feature type="transmembrane region" description="Helical" evidence="1">
    <location>
        <begin position="12"/>
        <end position="37"/>
    </location>
</feature>
<protein>
    <recommendedName>
        <fullName evidence="4">NnrT protein</fullName>
    </recommendedName>
</protein>
<dbReference type="RefSeq" id="WP_306737066.1">
    <property type="nucleotide sequence ID" value="NZ_JANHAX010000006.1"/>
</dbReference>
<sequence>MSKTGPCARDIRLFVVLYPFVAAAVAVNLFMLGLAGQSLGLPAMTPLTALYWSIPLGIPATWLAARWVRKLIAKAESDRN</sequence>
<dbReference type="EMBL" id="JANHAX010000006">
    <property type="protein sequence ID" value="MDQ2091767.1"/>
    <property type="molecule type" value="Genomic_DNA"/>
</dbReference>
<keyword evidence="3" id="KW-1185">Reference proteome</keyword>
<evidence type="ECO:0000313" key="3">
    <source>
        <dbReference type="Proteomes" id="UP001226762"/>
    </source>
</evidence>
<reference evidence="2" key="2">
    <citation type="submission" date="2023-02" db="EMBL/GenBank/DDBJ databases">
        <title>'Rhodoalgimonas zhirmunskyi' gen. nov., isolated from a red alga.</title>
        <authorList>
            <person name="Nedashkovskaya O.I."/>
            <person name="Otstavnykh N.Y."/>
            <person name="Bystritskaya E.P."/>
            <person name="Balabanova L.A."/>
            <person name="Isaeva M.P."/>
        </authorList>
    </citation>
    <scope>NUCLEOTIDE SEQUENCE</scope>
    <source>
        <strain evidence="2">KCTC 52189</strain>
    </source>
</reference>
<proteinExistence type="predicted"/>
<feature type="transmembrane region" description="Helical" evidence="1">
    <location>
        <begin position="49"/>
        <end position="68"/>
    </location>
</feature>
<name>A0AAE3WFH6_9RHOB</name>
<keyword evidence="1" id="KW-0812">Transmembrane</keyword>
<keyword evidence="1" id="KW-1133">Transmembrane helix</keyword>
<dbReference type="AlphaFoldDB" id="A0AAE3WFH6"/>
<comment type="caution">
    <text evidence="2">The sequence shown here is derived from an EMBL/GenBank/DDBJ whole genome shotgun (WGS) entry which is preliminary data.</text>
</comment>
<evidence type="ECO:0008006" key="4">
    <source>
        <dbReference type="Google" id="ProtNLM"/>
    </source>
</evidence>
<accession>A0AAE3WFH6</accession>